<evidence type="ECO:0000256" key="3">
    <source>
        <dbReference type="ARBA" id="ARBA00022676"/>
    </source>
</evidence>
<dbReference type="InterPro" id="IPR029044">
    <property type="entry name" value="Nucleotide-diphossugar_trans"/>
</dbReference>
<evidence type="ECO:0000256" key="8">
    <source>
        <dbReference type="ARBA" id="ARBA00038120"/>
    </source>
</evidence>
<keyword evidence="3 11" id="KW-0328">Glycosyltransferase</keyword>
<evidence type="ECO:0000256" key="6">
    <source>
        <dbReference type="ARBA" id="ARBA00037281"/>
    </source>
</evidence>
<keyword evidence="4 11" id="KW-0808">Transferase</keyword>
<accession>A0AAU7UJ20</accession>
<comment type="function">
    <text evidence="6">Catalyzes the glycosylation of 4,4'-diaponeurosporenoate, i.e. the esterification of glucose at the C1'' position with the carboxyl group of 4,4'-diaponeurosporenic acid, to form glycosyl-4,4'-diaponeurosporenoate. This is a step in the biosynthesis of staphyloxanthin, an orange pigment present in most staphylococci strains.</text>
</comment>
<sequence>MITHLGVIIPAHNEEDEILGCLDSVLQSFAHVPEASVPGGFQIVVVVDACTDATLGLVLEFARHCRLAKVLTTSSNSVGSARDVGCSYFMRSVGGVSGADFDTAWVAFTDADSRVPLHWISSHLEVAAEGVDCLVGTVAPRPESGSAELIAKWHANHELGENHSYVFGANLGLRGSCLAAIGGVPRLTCGEDAAIVAAVRTVGGQLRRTDSCRVLTSARLTGRTQGGFSGYLQQLA</sequence>
<dbReference type="GO" id="GO:0016757">
    <property type="term" value="F:glycosyltransferase activity"/>
    <property type="evidence" value="ECO:0007669"/>
    <property type="project" value="UniProtKB-KW"/>
</dbReference>
<dbReference type="SUPFAM" id="SSF53448">
    <property type="entry name" value="Nucleotide-diphospho-sugar transferases"/>
    <property type="match status" value="1"/>
</dbReference>
<evidence type="ECO:0000256" key="4">
    <source>
        <dbReference type="ARBA" id="ARBA00022679"/>
    </source>
</evidence>
<comment type="subcellular location">
    <subcellularLocation>
        <location evidence="1">Cell membrane</location>
    </subcellularLocation>
</comment>
<dbReference type="GeneID" id="60907365"/>
<dbReference type="PANTHER" id="PTHR43646">
    <property type="entry name" value="GLYCOSYLTRANSFERASE"/>
    <property type="match status" value="1"/>
</dbReference>
<comment type="pathway">
    <text evidence="7">Carotenoid biosynthesis; staphyloxanthin biosynthesis; staphyloxanthin from farnesyl diphosphate: step 4/5.</text>
</comment>
<evidence type="ECO:0000256" key="7">
    <source>
        <dbReference type="ARBA" id="ARBA00037904"/>
    </source>
</evidence>
<evidence type="ECO:0000256" key="2">
    <source>
        <dbReference type="ARBA" id="ARBA00022475"/>
    </source>
</evidence>
<dbReference type="PANTHER" id="PTHR43646:SF2">
    <property type="entry name" value="GLYCOSYLTRANSFERASE 2-LIKE DOMAIN-CONTAINING PROTEIN"/>
    <property type="match status" value="1"/>
</dbReference>
<dbReference type="Pfam" id="PF00535">
    <property type="entry name" value="Glycos_transf_2"/>
    <property type="match status" value="1"/>
</dbReference>
<keyword evidence="5" id="KW-0472">Membrane</keyword>
<dbReference type="CDD" id="cd00761">
    <property type="entry name" value="Glyco_tranf_GTA_type"/>
    <property type="match status" value="1"/>
</dbReference>
<dbReference type="AlphaFoldDB" id="A0AAU7UJ20"/>
<keyword evidence="2" id="KW-1003">Cell membrane</keyword>
<organism evidence="11">
    <name type="scientific">Brevibacterium koreense</name>
    <dbReference type="NCBI Taxonomy" id="3140787"/>
    <lineage>
        <taxon>Bacteria</taxon>
        <taxon>Bacillati</taxon>
        <taxon>Actinomycetota</taxon>
        <taxon>Actinomycetes</taxon>
        <taxon>Micrococcales</taxon>
        <taxon>Brevibacteriaceae</taxon>
        <taxon>Brevibacterium</taxon>
    </lineage>
</organism>
<evidence type="ECO:0000259" key="10">
    <source>
        <dbReference type="Pfam" id="PF00535"/>
    </source>
</evidence>
<evidence type="ECO:0000256" key="5">
    <source>
        <dbReference type="ARBA" id="ARBA00023136"/>
    </source>
</evidence>
<protein>
    <recommendedName>
        <fullName evidence="9">4,4'-diaponeurosporenoate glycosyltransferase</fullName>
    </recommendedName>
</protein>
<dbReference type="GO" id="GO:0005886">
    <property type="term" value="C:plasma membrane"/>
    <property type="evidence" value="ECO:0007669"/>
    <property type="project" value="UniProtKB-SubCell"/>
</dbReference>
<reference evidence="11" key="1">
    <citation type="submission" date="2024-06" db="EMBL/GenBank/DDBJ databases">
        <title>Brevibacterium koreense sp. nov., isolated from jogae-jeotgal, a Korean fermented seafood.</title>
        <authorList>
            <person name="Whon T.W."/>
            <person name="Nam S."/>
            <person name="Kim Y."/>
        </authorList>
    </citation>
    <scope>NUCLEOTIDE SEQUENCE</scope>
    <source>
        <strain evidence="11">CBA3109</strain>
    </source>
</reference>
<evidence type="ECO:0000256" key="9">
    <source>
        <dbReference type="ARBA" id="ARBA00040345"/>
    </source>
</evidence>
<evidence type="ECO:0000256" key="1">
    <source>
        <dbReference type="ARBA" id="ARBA00004236"/>
    </source>
</evidence>
<feature type="domain" description="Glycosyltransferase 2-like" evidence="10">
    <location>
        <begin position="7"/>
        <end position="144"/>
    </location>
</feature>
<proteinExistence type="inferred from homology"/>
<evidence type="ECO:0000313" key="11">
    <source>
        <dbReference type="EMBL" id="XBV88476.1"/>
    </source>
</evidence>
<name>A0AAU7UJ20_9MICO</name>
<gene>
    <name evidence="11" type="ORF">AAFP32_13030</name>
</gene>
<dbReference type="KEGG" id="bkr:AAFP32_13030"/>
<dbReference type="InterPro" id="IPR001173">
    <property type="entry name" value="Glyco_trans_2-like"/>
</dbReference>
<dbReference type="RefSeq" id="WP_125240756.1">
    <property type="nucleotide sequence ID" value="NZ_CP158281.1"/>
</dbReference>
<dbReference type="EMBL" id="CP158281">
    <property type="protein sequence ID" value="XBV88476.1"/>
    <property type="molecule type" value="Genomic_DNA"/>
</dbReference>
<comment type="similarity">
    <text evidence="8">Belongs to the glycosyltransferase 2 family. CrtQ subfamily.</text>
</comment>
<dbReference type="Gene3D" id="3.90.550.10">
    <property type="entry name" value="Spore Coat Polysaccharide Biosynthesis Protein SpsA, Chain A"/>
    <property type="match status" value="1"/>
</dbReference>